<dbReference type="PANTHER" id="PTHR31878:SF0">
    <property type="entry name" value="CHEMOKINE-LIKE PROTEIN TAFA-5"/>
    <property type="match status" value="1"/>
</dbReference>
<gene>
    <name evidence="5" type="primary">LOC104990090</name>
</gene>
<feature type="region of interest" description="Disordered" evidence="3">
    <location>
        <begin position="552"/>
        <end position="583"/>
    </location>
</feature>
<feature type="region of interest" description="Disordered" evidence="3">
    <location>
        <begin position="420"/>
        <end position="456"/>
    </location>
</feature>
<dbReference type="InterPro" id="IPR040329">
    <property type="entry name" value="TAFA-5"/>
</dbReference>
<dbReference type="GO" id="GO:0007186">
    <property type="term" value="P:G protein-coupled receptor signaling pathway"/>
    <property type="evidence" value="ECO:0007669"/>
    <property type="project" value="TreeGrafter"/>
</dbReference>
<dbReference type="GO" id="GO:0001664">
    <property type="term" value="F:G protein-coupled receptor binding"/>
    <property type="evidence" value="ECO:0007669"/>
    <property type="project" value="TreeGrafter"/>
</dbReference>
<dbReference type="Proteomes" id="UP000515208">
    <property type="component" value="Unplaced"/>
</dbReference>
<dbReference type="InterPro" id="IPR020350">
    <property type="entry name" value="Chemokine-like_TAFA"/>
</dbReference>
<evidence type="ECO:0000256" key="1">
    <source>
        <dbReference type="ARBA" id="ARBA00006101"/>
    </source>
</evidence>
<organism evidence="4 5">
    <name type="scientific">Bison bison bison</name>
    <name type="common">North American plains bison</name>
    <dbReference type="NCBI Taxonomy" id="43346"/>
    <lineage>
        <taxon>Eukaryota</taxon>
        <taxon>Metazoa</taxon>
        <taxon>Chordata</taxon>
        <taxon>Craniata</taxon>
        <taxon>Vertebrata</taxon>
        <taxon>Euteleostomi</taxon>
        <taxon>Mammalia</taxon>
        <taxon>Eutheria</taxon>
        <taxon>Laurasiatheria</taxon>
        <taxon>Artiodactyla</taxon>
        <taxon>Ruminantia</taxon>
        <taxon>Pecora</taxon>
        <taxon>Bovidae</taxon>
        <taxon>Bovinae</taxon>
        <taxon>Bison</taxon>
    </lineage>
</organism>
<comment type="similarity">
    <text evidence="1">Belongs to the TAFA family.</text>
</comment>
<evidence type="ECO:0000256" key="3">
    <source>
        <dbReference type="SAM" id="MobiDB-lite"/>
    </source>
</evidence>
<evidence type="ECO:0000256" key="2">
    <source>
        <dbReference type="ARBA" id="ARBA00022729"/>
    </source>
</evidence>
<dbReference type="AlphaFoldDB" id="A0A6P3HAZ7"/>
<dbReference type="GeneID" id="104990090"/>
<dbReference type="GO" id="GO:0005615">
    <property type="term" value="C:extracellular space"/>
    <property type="evidence" value="ECO:0007669"/>
    <property type="project" value="TreeGrafter"/>
</dbReference>
<name>A0A6P3HAZ7_BISBB</name>
<evidence type="ECO:0000313" key="5">
    <source>
        <dbReference type="RefSeq" id="XP_010840313.1"/>
    </source>
</evidence>
<proteinExistence type="inferred from homology"/>
<dbReference type="RefSeq" id="XP_010840313.1">
    <property type="nucleotide sequence ID" value="XM_010842011.1"/>
</dbReference>
<dbReference type="Pfam" id="PF12020">
    <property type="entry name" value="TAFA"/>
    <property type="match status" value="1"/>
</dbReference>
<dbReference type="KEGG" id="bbis:104990090"/>
<keyword evidence="2" id="KW-0732">Signal</keyword>
<feature type="region of interest" description="Disordered" evidence="3">
    <location>
        <begin position="1"/>
        <end position="50"/>
    </location>
</feature>
<dbReference type="GO" id="GO:0048018">
    <property type="term" value="F:receptor ligand activity"/>
    <property type="evidence" value="ECO:0007669"/>
    <property type="project" value="TreeGrafter"/>
</dbReference>
<accession>A0A6P3HAZ7</accession>
<keyword evidence="4" id="KW-1185">Reference proteome</keyword>
<reference evidence="5" key="1">
    <citation type="submission" date="2025-08" db="UniProtKB">
        <authorList>
            <consortium name="RefSeq"/>
        </authorList>
    </citation>
    <scope>IDENTIFICATION</scope>
    <source>
        <tissue evidence="5">Blood</tissue>
    </source>
</reference>
<feature type="compositionally biased region" description="Basic and acidic residues" evidence="3">
    <location>
        <begin position="553"/>
        <end position="562"/>
    </location>
</feature>
<evidence type="ECO:0000313" key="4">
    <source>
        <dbReference type="Proteomes" id="UP000515208"/>
    </source>
</evidence>
<protein>
    <submittedName>
        <fullName evidence="5">Uncharacterized protein LOC104990090</fullName>
    </submittedName>
</protein>
<dbReference type="PANTHER" id="PTHR31878">
    <property type="entry name" value="CHEMOKINE-LIKE PROTEIN TAFA-5-RELATED"/>
    <property type="match status" value="1"/>
</dbReference>
<sequence>MTLGADVGPARLRGKDGPRAPGSSVVPRQGRAADTAVSDVQPQDAGRCGASPRTCVLQAVPRLSPDAASSSSQDASLLPPCVYRLTCSFTRSGRPWQLVAAPGTLSCQLVWCCPGSGPRLAGDLEVTSGTKRQDGVTAQSAVVYGGRALRLDTGHAGSSERCLLSLAGQLAAGTCEIVTLDRDSSQPRRTIARQTARCACRKGQIAGTTRARPACVDARIIRTKQWCDMLPCLEGEGCDLLINRSGWTCTQPGGRIKTTTVCTQPPGCPGPPCEGAGGLSQQHRQEASVAQLLCRELWVRAPWSARGLGGRGLEQGGPSRVSELGCSEHPQISSCMVQAAPVCVIMVNWGAPLIKPPAPPGTLPCGGSEAGPSSRAQPESLIYSKASAEKEPRVPPGAPVAPLPGGCLVLEPVKPAVQADGPGTHGAGRGRHARTGTLDFLGRPPTQRHGRGAGSGPQVLALAGGTERLGNGPRGPTGSVVFPIREWLRQRLGVGGTQGDVTHAPSTTFGVSVLKMRLGSCCNERLLDQDRGQDSGPPAYGVEALAQGLYAPREPEPPEAHAPRTHSCTPLGPGRPAPSVEELPEISKEGRILMFRMDKNFVGVPYATHQPAKPSAEAWVL</sequence>